<evidence type="ECO:0000256" key="7">
    <source>
        <dbReference type="SAM" id="Phobius"/>
    </source>
</evidence>
<evidence type="ECO:0000256" key="6">
    <source>
        <dbReference type="ARBA" id="ARBA00023136"/>
    </source>
</evidence>
<evidence type="ECO:0000256" key="3">
    <source>
        <dbReference type="ARBA" id="ARBA00022475"/>
    </source>
</evidence>
<feature type="transmembrane region" description="Helical" evidence="7">
    <location>
        <begin position="28"/>
        <end position="49"/>
    </location>
</feature>
<dbReference type="Proteomes" id="UP000198773">
    <property type="component" value="Unassembled WGS sequence"/>
</dbReference>
<sequence length="81" mass="8313">MNFIIFLLIGALAGWLAGQLMKGRGFGLIVNIVVGVIGSFIGGLVFSALGLGPTNLLGTLIMATIGAVVLLFLLSLINKKA</sequence>
<keyword evidence="3" id="KW-1003">Cell membrane</keyword>
<proteinExistence type="inferred from homology"/>
<accession>A0A1H4DBG5</accession>
<dbReference type="Pfam" id="PF04226">
    <property type="entry name" value="Transgly_assoc"/>
    <property type="match status" value="1"/>
</dbReference>
<keyword evidence="4 7" id="KW-0812">Transmembrane</keyword>
<organism evidence="8 9">
    <name type="scientific">Alkalimonas amylolytica</name>
    <dbReference type="NCBI Taxonomy" id="152573"/>
    <lineage>
        <taxon>Bacteria</taxon>
        <taxon>Pseudomonadati</taxon>
        <taxon>Pseudomonadota</taxon>
        <taxon>Gammaproteobacteria</taxon>
        <taxon>Alkalimonas</taxon>
    </lineage>
</organism>
<protein>
    <submittedName>
        <fullName evidence="8">Uncharacterized membrane protein YeaQ/YmgE, transglycosylase-associated protein family</fullName>
    </submittedName>
</protein>
<keyword evidence="9" id="KW-1185">Reference proteome</keyword>
<dbReference type="InterPro" id="IPR007341">
    <property type="entry name" value="Transgly_assoc"/>
</dbReference>
<name>A0A1H4DBG5_ALKAM</name>
<reference evidence="8 9" key="1">
    <citation type="submission" date="2016-10" db="EMBL/GenBank/DDBJ databases">
        <authorList>
            <person name="de Groot N.N."/>
        </authorList>
    </citation>
    <scope>NUCLEOTIDE SEQUENCE [LARGE SCALE GENOMIC DNA]</scope>
    <source>
        <strain evidence="8 9">CGMCC 1.3430</strain>
    </source>
</reference>
<dbReference type="GO" id="GO:0005886">
    <property type="term" value="C:plasma membrane"/>
    <property type="evidence" value="ECO:0007669"/>
    <property type="project" value="UniProtKB-SubCell"/>
</dbReference>
<keyword evidence="5 7" id="KW-1133">Transmembrane helix</keyword>
<dbReference type="EMBL" id="FNRM01000005">
    <property type="protein sequence ID" value="SEA69622.1"/>
    <property type="molecule type" value="Genomic_DNA"/>
</dbReference>
<dbReference type="AlphaFoldDB" id="A0A1H4DBG5"/>
<evidence type="ECO:0000313" key="8">
    <source>
        <dbReference type="EMBL" id="SEA69622.1"/>
    </source>
</evidence>
<dbReference type="PANTHER" id="PTHR33884">
    <property type="entry name" value="UPF0410 PROTEIN YMGE"/>
    <property type="match status" value="1"/>
</dbReference>
<dbReference type="STRING" id="152573.SAMN04488051_105150"/>
<dbReference type="RefSeq" id="WP_091342920.1">
    <property type="nucleotide sequence ID" value="NZ_FNRM01000005.1"/>
</dbReference>
<keyword evidence="6 7" id="KW-0472">Membrane</keyword>
<comment type="subcellular location">
    <subcellularLocation>
        <location evidence="1">Cell membrane</location>
        <topology evidence="1">Multi-pass membrane protein</topology>
    </subcellularLocation>
</comment>
<evidence type="ECO:0000256" key="4">
    <source>
        <dbReference type="ARBA" id="ARBA00022692"/>
    </source>
</evidence>
<feature type="transmembrane region" description="Helical" evidence="7">
    <location>
        <begin position="56"/>
        <end position="77"/>
    </location>
</feature>
<evidence type="ECO:0000313" key="9">
    <source>
        <dbReference type="Proteomes" id="UP000198773"/>
    </source>
</evidence>
<dbReference type="PANTHER" id="PTHR33884:SF3">
    <property type="entry name" value="UPF0410 PROTEIN YMGE"/>
    <property type="match status" value="1"/>
</dbReference>
<evidence type="ECO:0000256" key="5">
    <source>
        <dbReference type="ARBA" id="ARBA00022989"/>
    </source>
</evidence>
<gene>
    <name evidence="8" type="ORF">SAMN04488051_105150</name>
</gene>
<evidence type="ECO:0000256" key="1">
    <source>
        <dbReference type="ARBA" id="ARBA00004651"/>
    </source>
</evidence>
<evidence type="ECO:0000256" key="2">
    <source>
        <dbReference type="ARBA" id="ARBA00011006"/>
    </source>
</evidence>
<comment type="similarity">
    <text evidence="2">Belongs to the UPF0410 family.</text>
</comment>